<dbReference type="InterPro" id="IPR002508">
    <property type="entry name" value="MurNAc-LAA_cat"/>
</dbReference>
<dbReference type="Proteomes" id="UP000005631">
    <property type="component" value="Chromosome"/>
</dbReference>
<comment type="catalytic activity">
    <reaction evidence="1">
        <text>Hydrolyzes the link between N-acetylmuramoyl residues and L-amino acid residues in certain cell-wall glycopeptides.</text>
        <dbReference type="EC" id="3.5.1.28"/>
    </reaction>
</comment>
<evidence type="ECO:0000313" key="7">
    <source>
        <dbReference type="Proteomes" id="UP000005631"/>
    </source>
</evidence>
<dbReference type="PANTHER" id="PTHR30404:SF0">
    <property type="entry name" value="N-ACETYLMURAMOYL-L-ALANINE AMIDASE AMIC"/>
    <property type="match status" value="1"/>
</dbReference>
<dbReference type="PATRIC" id="fig|926562.3.peg.215"/>
<dbReference type="Pfam" id="PF01520">
    <property type="entry name" value="Amidase_3"/>
    <property type="match status" value="1"/>
</dbReference>
<sequence length="383" mass="42694">MLTGITAYAQPSQKEGVHTVVIDAGHGGHDPGNLGTRRYKTTEKDIALLVALKVGGYIQENFKDVTVIYTRSTDVFVDLQERAKIANRAEADLFISIHCDAFTKSSVSGATSLVMGQNHDDDNLRVAMRENSVIYLEENYEEKYEGFDPNNPSSYIAFSVYQGAFMLQSVTFAQKVQDQFRTRVGRKDRGVKQQPLMVTKMAVMPSVLIELGFLTNPTEEDFLNSEKGQSYMASAIYRAFKEYKEEREQFHLEIAPATPPVQTKPTPTPVQPKIGTENKSVEKTPSSEPTIKQVDTKEVYYCVQLATSGIKKELIPQNFKGVEGVRFYEDGGLYKYIVGQTTNLKTAEALKMKMKDAGFKDAFVVALADGNRISISEASKLLE</sequence>
<keyword evidence="7" id="KW-1185">Reference proteome</keyword>
<dbReference type="EC" id="3.5.1.28" evidence="2"/>
<dbReference type="SMART" id="SM00646">
    <property type="entry name" value="Ami_3"/>
    <property type="match status" value="1"/>
</dbReference>
<dbReference type="HOGENOM" id="CLU_014322_4_5_10"/>
<protein>
    <recommendedName>
        <fullName evidence="2">N-acetylmuramoyl-L-alanine amidase</fullName>
        <ecNumber evidence="2">3.5.1.28</ecNumber>
    </recommendedName>
</protein>
<accession>G8R7C1</accession>
<evidence type="ECO:0000259" key="5">
    <source>
        <dbReference type="SMART" id="SM00646"/>
    </source>
</evidence>
<dbReference type="KEGG" id="oho:Oweho_0210"/>
<evidence type="ECO:0000256" key="2">
    <source>
        <dbReference type="ARBA" id="ARBA00011901"/>
    </source>
</evidence>
<evidence type="ECO:0000256" key="4">
    <source>
        <dbReference type="SAM" id="MobiDB-lite"/>
    </source>
</evidence>
<dbReference type="FunFam" id="3.40.630.40:FF:000005">
    <property type="entry name" value="N-acetylmuramoyl-L-alanine amidase (AmiA)"/>
    <property type="match status" value="1"/>
</dbReference>
<dbReference type="AlphaFoldDB" id="G8R7C1"/>
<dbReference type="EMBL" id="CP003156">
    <property type="protein sequence ID" value="AEV31232.1"/>
    <property type="molecule type" value="Genomic_DNA"/>
</dbReference>
<dbReference type="STRING" id="926562.Oweho_0210"/>
<dbReference type="GO" id="GO:0009253">
    <property type="term" value="P:peptidoglycan catabolic process"/>
    <property type="evidence" value="ECO:0007669"/>
    <property type="project" value="InterPro"/>
</dbReference>
<dbReference type="PANTHER" id="PTHR30404">
    <property type="entry name" value="N-ACETYLMURAMOYL-L-ALANINE AMIDASE"/>
    <property type="match status" value="1"/>
</dbReference>
<gene>
    <name evidence="6" type="ordered locus">Oweho_0210</name>
</gene>
<proteinExistence type="predicted"/>
<dbReference type="CDD" id="cd02696">
    <property type="entry name" value="MurNAc-LAA"/>
    <property type="match status" value="1"/>
</dbReference>
<feature type="domain" description="MurNAc-LAA" evidence="5">
    <location>
        <begin position="83"/>
        <end position="241"/>
    </location>
</feature>
<dbReference type="InterPro" id="IPR050695">
    <property type="entry name" value="N-acetylmuramoyl_amidase_3"/>
</dbReference>
<organism evidence="6 7">
    <name type="scientific">Owenweeksia hongkongensis (strain DSM 17368 / CIP 108786 / JCM 12287 / NRRL B-23963 / UST20020801)</name>
    <dbReference type="NCBI Taxonomy" id="926562"/>
    <lineage>
        <taxon>Bacteria</taxon>
        <taxon>Pseudomonadati</taxon>
        <taxon>Bacteroidota</taxon>
        <taxon>Flavobacteriia</taxon>
        <taxon>Flavobacteriales</taxon>
        <taxon>Owenweeksiaceae</taxon>
        <taxon>Owenweeksia</taxon>
    </lineage>
</organism>
<dbReference type="Gene3D" id="3.40.630.40">
    <property type="entry name" value="Zn-dependent exopeptidases"/>
    <property type="match status" value="1"/>
</dbReference>
<reference evidence="6 7" key="1">
    <citation type="journal article" date="2012" name="Stand. Genomic Sci.">
        <title>Genome sequence of the orange-pigmented seawater bacterium Owenweeksia hongkongensis type strain (UST20020801(T)).</title>
        <authorList>
            <person name="Riedel T."/>
            <person name="Held B."/>
            <person name="Nolan M."/>
            <person name="Lucas S."/>
            <person name="Lapidus A."/>
            <person name="Tice H."/>
            <person name="Del Rio T.G."/>
            <person name="Cheng J.F."/>
            <person name="Han C."/>
            <person name="Tapia R."/>
            <person name="Goodwin L.A."/>
            <person name="Pitluck S."/>
            <person name="Liolios K."/>
            <person name="Mavromatis K."/>
            <person name="Pagani I."/>
            <person name="Ivanova N."/>
            <person name="Mikhailova N."/>
            <person name="Pati A."/>
            <person name="Chen A."/>
            <person name="Palaniappan K."/>
            <person name="Rohde M."/>
            <person name="Tindall B.J."/>
            <person name="Detter J.C."/>
            <person name="Goker M."/>
            <person name="Woyke T."/>
            <person name="Bristow J."/>
            <person name="Eisen J.A."/>
            <person name="Markowitz V."/>
            <person name="Hugenholtz P."/>
            <person name="Klenk H.P."/>
            <person name="Kyrpides N.C."/>
        </authorList>
    </citation>
    <scope>NUCLEOTIDE SEQUENCE</scope>
    <source>
        <strain evidence="7">DSM 17368 / JCM 12287 / NRRL B-23963</strain>
    </source>
</reference>
<dbReference type="GO" id="GO:0030288">
    <property type="term" value="C:outer membrane-bounded periplasmic space"/>
    <property type="evidence" value="ECO:0007669"/>
    <property type="project" value="TreeGrafter"/>
</dbReference>
<name>G8R7C1_OWEHD</name>
<evidence type="ECO:0000256" key="3">
    <source>
        <dbReference type="ARBA" id="ARBA00022801"/>
    </source>
</evidence>
<keyword evidence="3" id="KW-0378">Hydrolase</keyword>
<feature type="region of interest" description="Disordered" evidence="4">
    <location>
        <begin position="258"/>
        <end position="289"/>
    </location>
</feature>
<dbReference type="GO" id="GO:0008745">
    <property type="term" value="F:N-acetylmuramoyl-L-alanine amidase activity"/>
    <property type="evidence" value="ECO:0007669"/>
    <property type="project" value="UniProtKB-EC"/>
</dbReference>
<dbReference type="eggNOG" id="COG0860">
    <property type="taxonomic scope" value="Bacteria"/>
</dbReference>
<dbReference type="SUPFAM" id="SSF53187">
    <property type="entry name" value="Zn-dependent exopeptidases"/>
    <property type="match status" value="1"/>
</dbReference>
<evidence type="ECO:0000313" key="6">
    <source>
        <dbReference type="EMBL" id="AEV31232.1"/>
    </source>
</evidence>
<evidence type="ECO:0000256" key="1">
    <source>
        <dbReference type="ARBA" id="ARBA00001561"/>
    </source>
</evidence>